<gene>
    <name evidence="3" type="ORF">PSIN1315_LOCUS8406</name>
</gene>
<comment type="similarity">
    <text evidence="1">Belongs to the iron/ascorbate-dependent oxidoreductase family.</text>
</comment>
<name>A0A7S3BPN4_9VIRI</name>
<dbReference type="Gene3D" id="2.60.120.330">
    <property type="entry name" value="B-lactam Antibiotic, Isopenicillin N Synthase, Chain"/>
    <property type="match status" value="1"/>
</dbReference>
<dbReference type="InterPro" id="IPR027443">
    <property type="entry name" value="IPNS-like_sf"/>
</dbReference>
<keyword evidence="1" id="KW-0479">Metal-binding</keyword>
<evidence type="ECO:0000259" key="2">
    <source>
        <dbReference type="PROSITE" id="PS51471"/>
    </source>
</evidence>
<dbReference type="Pfam" id="PF03171">
    <property type="entry name" value="2OG-FeII_Oxy"/>
    <property type="match status" value="1"/>
</dbReference>
<keyword evidence="1" id="KW-0408">Iron</keyword>
<sequence length="413" mass="44023">MLTGGAAANPSAAAKPAALARCGSSSRLSRALSRATSDINTRRLEQSLSLTNRRIDAANARAEASGEAWVPARSVARVSLSGVRGVADGEEVDADAARAAAASIGAAAKKTGFFKLVDTGIDAELYDEALRLTHAINDGSENIDFPVDFDPAAGSLIGFQANGRGSASRAVGRRTTGEPQTDLIQSFTIGPTDSARCERMHVSNMDNAWPTGCAAAEAFKNKITLLYSEIEALSRDVKALLAMSVGLDRKTFITPMANHAGLLRANYYPPCEKTDNAHGKFGSLGAHTDFGTVTLLVADADGLEVCEDGEWRRVVSDPADHAVNVNVADMMRQWTNDIFASGLHRVRMPGGNTASRASIAFFSDDIICKAPHFAETETPIEPLAELLEPGEEPHYAAEKWSAVLMRRYMRVVS</sequence>
<dbReference type="InterPro" id="IPR050231">
    <property type="entry name" value="Iron_ascorbate_oxido_reductase"/>
</dbReference>
<dbReference type="GO" id="GO:0046872">
    <property type="term" value="F:metal ion binding"/>
    <property type="evidence" value="ECO:0007669"/>
    <property type="project" value="UniProtKB-KW"/>
</dbReference>
<accession>A0A7S3BPN4</accession>
<dbReference type="GO" id="GO:0016491">
    <property type="term" value="F:oxidoreductase activity"/>
    <property type="evidence" value="ECO:0007669"/>
    <property type="project" value="UniProtKB-KW"/>
</dbReference>
<organism evidence="3">
    <name type="scientific">Prasinoderma singulare</name>
    <dbReference type="NCBI Taxonomy" id="676789"/>
    <lineage>
        <taxon>Eukaryota</taxon>
        <taxon>Viridiplantae</taxon>
        <taxon>Prasinodermophyta</taxon>
        <taxon>Prasinodermophyceae</taxon>
        <taxon>Prasinodermales</taxon>
        <taxon>Prasinodermaceae</taxon>
        <taxon>Prasinoderma</taxon>
    </lineage>
</organism>
<dbReference type="PANTHER" id="PTHR47990">
    <property type="entry name" value="2-OXOGLUTARATE (2OG) AND FE(II)-DEPENDENT OXYGENASE SUPERFAMILY PROTEIN-RELATED"/>
    <property type="match status" value="1"/>
</dbReference>
<dbReference type="PROSITE" id="PS51471">
    <property type="entry name" value="FE2OG_OXY"/>
    <property type="match status" value="1"/>
</dbReference>
<evidence type="ECO:0000313" key="3">
    <source>
        <dbReference type="EMBL" id="CAE0141498.1"/>
    </source>
</evidence>
<dbReference type="SUPFAM" id="SSF51197">
    <property type="entry name" value="Clavaminate synthase-like"/>
    <property type="match status" value="1"/>
</dbReference>
<protein>
    <recommendedName>
        <fullName evidence="2">Fe2OG dioxygenase domain-containing protein</fullName>
    </recommendedName>
</protein>
<keyword evidence="1" id="KW-0560">Oxidoreductase</keyword>
<proteinExistence type="inferred from homology"/>
<reference evidence="3" key="1">
    <citation type="submission" date="2021-01" db="EMBL/GenBank/DDBJ databases">
        <authorList>
            <person name="Corre E."/>
            <person name="Pelletier E."/>
            <person name="Niang G."/>
            <person name="Scheremetjew M."/>
            <person name="Finn R."/>
            <person name="Kale V."/>
            <person name="Holt S."/>
            <person name="Cochrane G."/>
            <person name="Meng A."/>
            <person name="Brown T."/>
            <person name="Cohen L."/>
        </authorList>
    </citation>
    <scope>NUCLEOTIDE SEQUENCE</scope>
    <source>
        <strain evidence="3">RCC927</strain>
    </source>
</reference>
<dbReference type="InterPro" id="IPR044861">
    <property type="entry name" value="IPNS-like_FE2OG_OXY"/>
</dbReference>
<dbReference type="AlphaFoldDB" id="A0A7S3BPN4"/>
<dbReference type="InterPro" id="IPR005123">
    <property type="entry name" value="Oxoglu/Fe-dep_dioxygenase_dom"/>
</dbReference>
<evidence type="ECO:0000256" key="1">
    <source>
        <dbReference type="RuleBase" id="RU003682"/>
    </source>
</evidence>
<dbReference type="EMBL" id="HBHY01013107">
    <property type="protein sequence ID" value="CAE0141498.1"/>
    <property type="molecule type" value="Transcribed_RNA"/>
</dbReference>
<feature type="domain" description="Fe2OG dioxygenase" evidence="2">
    <location>
        <begin position="258"/>
        <end position="365"/>
    </location>
</feature>